<evidence type="ECO:0000313" key="2">
    <source>
        <dbReference type="Proteomes" id="UP000248079"/>
    </source>
</evidence>
<accession>A0A2V3ZSD1</accession>
<dbReference type="AlphaFoldDB" id="A0A2V3ZSD1"/>
<name>A0A2V3ZSD1_9BACT</name>
<protein>
    <submittedName>
        <fullName evidence="1">Uncharacterized protein</fullName>
    </submittedName>
</protein>
<proteinExistence type="predicted"/>
<dbReference type="Proteomes" id="UP000248079">
    <property type="component" value="Unassembled WGS sequence"/>
</dbReference>
<gene>
    <name evidence="1" type="ORF">DF185_20605</name>
</gene>
<dbReference type="OrthoDB" id="5952844at2"/>
<reference evidence="1 2" key="1">
    <citation type="submission" date="2018-05" db="EMBL/GenBank/DDBJ databases">
        <title>Marinifilum breve JC075T sp. nov., a marine bacterium isolated from Yongle Blue Hole in the South China Sea.</title>
        <authorList>
            <person name="Fu T."/>
        </authorList>
    </citation>
    <scope>NUCLEOTIDE SEQUENCE [LARGE SCALE GENOMIC DNA]</scope>
    <source>
        <strain evidence="1 2">JC075</strain>
    </source>
</reference>
<keyword evidence="2" id="KW-1185">Reference proteome</keyword>
<evidence type="ECO:0000313" key="1">
    <source>
        <dbReference type="EMBL" id="PXX96183.1"/>
    </source>
</evidence>
<comment type="caution">
    <text evidence="1">The sequence shown here is derived from an EMBL/GenBank/DDBJ whole genome shotgun (WGS) entry which is preliminary data.</text>
</comment>
<organism evidence="1 2">
    <name type="scientific">Marinifilum breve</name>
    <dbReference type="NCBI Taxonomy" id="2184082"/>
    <lineage>
        <taxon>Bacteria</taxon>
        <taxon>Pseudomonadati</taxon>
        <taxon>Bacteroidota</taxon>
        <taxon>Bacteroidia</taxon>
        <taxon>Marinilabiliales</taxon>
        <taxon>Marinifilaceae</taxon>
    </lineage>
</organism>
<dbReference type="RefSeq" id="WP_110363211.1">
    <property type="nucleotide sequence ID" value="NZ_QFLI01000012.1"/>
</dbReference>
<sequence>MTIENRINLVVDDPKREAIETNLTGLKTELSTLLIALSPKQKKDLPKLGEHMMDFVERSYEGVGKNPTLAPSYIKMDEVKVDMEAWKLLHSIARDLEQLVSMLNDTATLCGSEAYSSMLSFYNYIKQASKDGVPGAKPLYDGLKHYFPGTGNSKDKTKDNEE</sequence>
<dbReference type="EMBL" id="QFLI01000012">
    <property type="protein sequence ID" value="PXX96183.1"/>
    <property type="molecule type" value="Genomic_DNA"/>
</dbReference>